<keyword evidence="8 16" id="KW-0732">Signal</keyword>
<dbReference type="GO" id="GO:0012505">
    <property type="term" value="C:endomembrane system"/>
    <property type="evidence" value="ECO:0007669"/>
    <property type="project" value="UniProtKB-SubCell"/>
</dbReference>
<dbReference type="Gene3D" id="3.30.40.10">
    <property type="entry name" value="Zinc/RING finger domain, C3HC4 (zinc finger)"/>
    <property type="match status" value="1"/>
</dbReference>
<dbReference type="PANTHER" id="PTHR22763">
    <property type="entry name" value="RING ZINC FINGER PROTEIN"/>
    <property type="match status" value="1"/>
</dbReference>
<dbReference type="SMART" id="SM00184">
    <property type="entry name" value="RING"/>
    <property type="match status" value="1"/>
</dbReference>
<evidence type="ECO:0000256" key="6">
    <source>
        <dbReference type="ARBA" id="ARBA00022692"/>
    </source>
</evidence>
<reference evidence="19" key="1">
    <citation type="submission" date="2016-03" db="EMBL/GenBank/DDBJ databases">
        <authorList>
            <person name="Devillers Hugo."/>
        </authorList>
    </citation>
    <scope>NUCLEOTIDE SEQUENCE [LARGE SCALE GENOMIC DNA]</scope>
</reference>
<keyword evidence="5" id="KW-0808">Transferase</keyword>
<keyword evidence="12 15" id="KW-1133">Transmembrane helix</keyword>
<dbReference type="InterPro" id="IPR011016">
    <property type="entry name" value="Znf_RING-CH"/>
</dbReference>
<proteinExistence type="predicted"/>
<dbReference type="GO" id="GO:0016567">
    <property type="term" value="P:protein ubiquitination"/>
    <property type="evidence" value="ECO:0007669"/>
    <property type="project" value="UniProtKB-UniPathway"/>
</dbReference>
<keyword evidence="13 15" id="KW-0472">Membrane</keyword>
<dbReference type="Pfam" id="PF13639">
    <property type="entry name" value="zf-RING_2"/>
    <property type="match status" value="1"/>
</dbReference>
<keyword evidence="6 15" id="KW-0812">Transmembrane</keyword>
<gene>
    <name evidence="18" type="ORF">LANO_0D04786G</name>
</gene>
<dbReference type="UniPathway" id="UPA00143"/>
<dbReference type="GO" id="GO:0044695">
    <property type="term" value="C:Dsc E3 ubiquitin ligase complex"/>
    <property type="evidence" value="ECO:0007669"/>
    <property type="project" value="TreeGrafter"/>
</dbReference>
<evidence type="ECO:0000256" key="3">
    <source>
        <dbReference type="ARBA" id="ARBA00004906"/>
    </source>
</evidence>
<feature type="transmembrane region" description="Helical" evidence="15">
    <location>
        <begin position="391"/>
        <end position="411"/>
    </location>
</feature>
<feature type="transmembrane region" description="Helical" evidence="15">
    <location>
        <begin position="451"/>
        <end position="470"/>
    </location>
</feature>
<dbReference type="SUPFAM" id="SSF57850">
    <property type="entry name" value="RING/U-box"/>
    <property type="match status" value="1"/>
</dbReference>
<evidence type="ECO:0000313" key="18">
    <source>
        <dbReference type="EMBL" id="SCU89405.1"/>
    </source>
</evidence>
<feature type="domain" description="RING-type" evidence="17">
    <location>
        <begin position="690"/>
        <end position="743"/>
    </location>
</feature>
<dbReference type="EC" id="2.3.2.27" evidence="4"/>
<evidence type="ECO:0000256" key="8">
    <source>
        <dbReference type="ARBA" id="ARBA00022729"/>
    </source>
</evidence>
<evidence type="ECO:0000256" key="16">
    <source>
        <dbReference type="SAM" id="SignalP"/>
    </source>
</evidence>
<evidence type="ECO:0000256" key="5">
    <source>
        <dbReference type="ARBA" id="ARBA00022679"/>
    </source>
</evidence>
<evidence type="ECO:0000259" key="17">
    <source>
        <dbReference type="PROSITE" id="PS50089"/>
    </source>
</evidence>
<accession>A0A1G4JGP0</accession>
<dbReference type="GO" id="GO:0008270">
    <property type="term" value="F:zinc ion binding"/>
    <property type="evidence" value="ECO:0007669"/>
    <property type="project" value="UniProtKB-KW"/>
</dbReference>
<evidence type="ECO:0000256" key="13">
    <source>
        <dbReference type="ARBA" id="ARBA00023136"/>
    </source>
</evidence>
<keyword evidence="9 14" id="KW-0863">Zinc-finger</keyword>
<dbReference type="Pfam" id="PF11145">
    <property type="entry name" value="DUF2921"/>
    <property type="match status" value="1"/>
</dbReference>
<feature type="signal peptide" evidence="16">
    <location>
        <begin position="1"/>
        <end position="26"/>
    </location>
</feature>
<dbReference type="PROSITE" id="PS50089">
    <property type="entry name" value="ZF_RING_2"/>
    <property type="match status" value="1"/>
</dbReference>
<dbReference type="SMART" id="SM00744">
    <property type="entry name" value="RINGv"/>
    <property type="match status" value="1"/>
</dbReference>
<organism evidence="18 19">
    <name type="scientific">Lachancea nothofagi CBS 11611</name>
    <dbReference type="NCBI Taxonomy" id="1266666"/>
    <lineage>
        <taxon>Eukaryota</taxon>
        <taxon>Fungi</taxon>
        <taxon>Dikarya</taxon>
        <taxon>Ascomycota</taxon>
        <taxon>Saccharomycotina</taxon>
        <taxon>Saccharomycetes</taxon>
        <taxon>Saccharomycetales</taxon>
        <taxon>Saccharomycetaceae</taxon>
        <taxon>Lachancea</taxon>
    </lineage>
</organism>
<dbReference type="OrthoDB" id="9984778at2759"/>
<dbReference type="GO" id="GO:0061630">
    <property type="term" value="F:ubiquitin protein ligase activity"/>
    <property type="evidence" value="ECO:0007669"/>
    <property type="project" value="UniProtKB-EC"/>
</dbReference>
<name>A0A1G4JGP0_9SACH</name>
<feature type="chain" id="PRO_5009236042" description="RING-type E3 ubiquitin transferase" evidence="16">
    <location>
        <begin position="27"/>
        <end position="749"/>
    </location>
</feature>
<dbReference type="InterPro" id="IPR021319">
    <property type="entry name" value="DUF2921"/>
</dbReference>
<dbReference type="FunFam" id="3.30.40.10:FF:000626">
    <property type="entry name" value="Transmembrane ubiquitin ligase 1"/>
    <property type="match status" value="1"/>
</dbReference>
<keyword evidence="7" id="KW-0479">Metal-binding</keyword>
<evidence type="ECO:0000256" key="11">
    <source>
        <dbReference type="ARBA" id="ARBA00022833"/>
    </source>
</evidence>
<keyword evidence="10" id="KW-0833">Ubl conjugation pathway</keyword>
<dbReference type="InterPro" id="IPR050731">
    <property type="entry name" value="HRD1_E3_ubiq-ligases"/>
</dbReference>
<protein>
    <recommendedName>
        <fullName evidence="4">RING-type E3 ubiquitin transferase</fullName>
        <ecNumber evidence="4">2.3.2.27</ecNumber>
    </recommendedName>
</protein>
<feature type="transmembrane region" description="Helical" evidence="15">
    <location>
        <begin position="523"/>
        <end position="540"/>
    </location>
</feature>
<comment type="catalytic activity">
    <reaction evidence="1">
        <text>S-ubiquitinyl-[E2 ubiquitin-conjugating enzyme]-L-cysteine + [acceptor protein]-L-lysine = [E2 ubiquitin-conjugating enzyme]-L-cysteine + N(6)-ubiquitinyl-[acceptor protein]-L-lysine.</text>
        <dbReference type="EC" id="2.3.2.27"/>
    </reaction>
</comment>
<dbReference type="Proteomes" id="UP000189911">
    <property type="component" value="Chromosome D"/>
</dbReference>
<evidence type="ECO:0000256" key="4">
    <source>
        <dbReference type="ARBA" id="ARBA00012483"/>
    </source>
</evidence>
<feature type="transmembrane region" description="Helical" evidence="15">
    <location>
        <begin position="423"/>
        <end position="445"/>
    </location>
</feature>
<dbReference type="AlphaFoldDB" id="A0A1G4JGP0"/>
<evidence type="ECO:0000256" key="1">
    <source>
        <dbReference type="ARBA" id="ARBA00000900"/>
    </source>
</evidence>
<dbReference type="PANTHER" id="PTHR22763:SF162">
    <property type="entry name" value="TRANSMEMBRANE E3 UBIQUITIN-PROTEIN LIGASE 1"/>
    <property type="match status" value="1"/>
</dbReference>
<dbReference type="GO" id="GO:0043161">
    <property type="term" value="P:proteasome-mediated ubiquitin-dependent protein catabolic process"/>
    <property type="evidence" value="ECO:0007669"/>
    <property type="project" value="TreeGrafter"/>
</dbReference>
<dbReference type="InterPro" id="IPR013083">
    <property type="entry name" value="Znf_RING/FYVE/PHD"/>
</dbReference>
<evidence type="ECO:0000256" key="2">
    <source>
        <dbReference type="ARBA" id="ARBA00004127"/>
    </source>
</evidence>
<keyword evidence="11" id="KW-0862">Zinc</keyword>
<comment type="pathway">
    <text evidence="3">Protein modification; protein ubiquitination.</text>
</comment>
<feature type="transmembrane region" description="Helical" evidence="15">
    <location>
        <begin position="595"/>
        <end position="616"/>
    </location>
</feature>
<dbReference type="InterPro" id="IPR001841">
    <property type="entry name" value="Znf_RING"/>
</dbReference>
<evidence type="ECO:0000256" key="10">
    <source>
        <dbReference type="ARBA" id="ARBA00022786"/>
    </source>
</evidence>
<dbReference type="EMBL" id="LT598448">
    <property type="protein sequence ID" value="SCU89405.1"/>
    <property type="molecule type" value="Genomic_DNA"/>
</dbReference>
<evidence type="ECO:0000256" key="15">
    <source>
        <dbReference type="SAM" id="Phobius"/>
    </source>
</evidence>
<evidence type="ECO:0000256" key="14">
    <source>
        <dbReference type="PROSITE-ProRule" id="PRU00175"/>
    </source>
</evidence>
<feature type="transmembrane region" description="Helical" evidence="15">
    <location>
        <begin position="628"/>
        <end position="646"/>
    </location>
</feature>
<evidence type="ECO:0000313" key="19">
    <source>
        <dbReference type="Proteomes" id="UP000189911"/>
    </source>
</evidence>
<evidence type="ECO:0000256" key="12">
    <source>
        <dbReference type="ARBA" id="ARBA00022989"/>
    </source>
</evidence>
<comment type="subcellular location">
    <subcellularLocation>
        <location evidence="2">Endomembrane system</location>
        <topology evidence="2">Multi-pass membrane protein</topology>
    </subcellularLocation>
</comment>
<evidence type="ECO:0000256" key="9">
    <source>
        <dbReference type="ARBA" id="ARBA00022771"/>
    </source>
</evidence>
<evidence type="ECO:0000256" key="7">
    <source>
        <dbReference type="ARBA" id="ARBA00022723"/>
    </source>
</evidence>
<sequence length="749" mass="85921">MEIDGNTLVLVFVFLFILYSNPSGDGVTSQYEYNQLQTLKAQYQDEYSQFQNLTSDNNFRNITGLRLSYGDVLRNPDINATYPIEGKDYDHWYSDEKYTLLPEDVLHEVNNSVWQHGKNVYPANLTSTLHGRVVNSHGNYLKVPMPIPEYYEPAQDLSQNQPAFNEPYFTDPAGREAARNITFDEGEIVIEISSADTTSSFFEDEHHFHNSQSDKLRFLHMNLHFSDPAYNEKHVINTKAIYDIKNGRIMAISESAKFHSLFALPHYINLKSEDEAFFNAVKTLVEEYWNATDFVNTRSMAYLQDSYATANFKCEFLAFLQLEPWWGYSQEQLKIVDEELMWPLGRRANLSSLPPVNISSGIIYSPDCGIKLQVSNAHGLRYELQVRKMRKLLLCGALLLASQIYLLLSQMQHTNTPSMVNKISYWCFSLMNLVDGSLAIIFFVLTSSIPVLYLPLIMCSFACLILASVFEIRYLISVYASQANEQSVGIMTLLRRSTEGEERRTPTVMPDEASISTSLYRTYIVKMFFSMIVILSMTTWPQSVRMPIECIIIFLLNSYWVPQIARNAIKGNEPRRRQIFANDGPQHQRQNKMPLLWSFTIGTSVIRFVPVAYVYTVPSNVFYHHQDRLFVAVVALWLVLQMGVLYSQEIIGARWFLPNYSIPEGYSYHKGISSGELLEHGSSANYTIDCAICMTDVAVYVDDIDETHKVDKDSYMVTPCGHIFHTQCLENWMSYKLQCPVCRAPLPPL</sequence>
<keyword evidence="19" id="KW-1185">Reference proteome</keyword>